<reference evidence="2 3" key="1">
    <citation type="submission" date="2018-05" db="EMBL/GenBank/DDBJ databases">
        <title>Marinifilum breve JC075T sp. nov., a marine bacterium isolated from Yongle Blue Hole in the South China Sea.</title>
        <authorList>
            <person name="Fu T."/>
        </authorList>
    </citation>
    <scope>NUCLEOTIDE SEQUENCE [LARGE SCALE GENOMIC DNA]</scope>
    <source>
        <strain evidence="2 3">JC075</strain>
    </source>
</reference>
<dbReference type="Proteomes" id="UP000248079">
    <property type="component" value="Unassembled WGS sequence"/>
</dbReference>
<dbReference type="Gene3D" id="3.40.30.10">
    <property type="entry name" value="Glutaredoxin"/>
    <property type="match status" value="1"/>
</dbReference>
<gene>
    <name evidence="2" type="ORF">DF185_06690</name>
</gene>
<dbReference type="GO" id="GO:0016209">
    <property type="term" value="F:antioxidant activity"/>
    <property type="evidence" value="ECO:0007669"/>
    <property type="project" value="InterPro"/>
</dbReference>
<dbReference type="PANTHER" id="PTHR42852:SF17">
    <property type="entry name" value="THIOREDOXIN-LIKE PROTEIN HI_1115"/>
    <property type="match status" value="1"/>
</dbReference>
<proteinExistence type="predicted"/>
<dbReference type="PANTHER" id="PTHR42852">
    <property type="entry name" value="THIOL:DISULFIDE INTERCHANGE PROTEIN DSBE"/>
    <property type="match status" value="1"/>
</dbReference>
<keyword evidence="3" id="KW-1185">Reference proteome</keyword>
<dbReference type="EMBL" id="QFLI01000002">
    <property type="protein sequence ID" value="PXY02329.1"/>
    <property type="molecule type" value="Genomic_DNA"/>
</dbReference>
<dbReference type="SUPFAM" id="SSF52833">
    <property type="entry name" value="Thioredoxin-like"/>
    <property type="match status" value="1"/>
</dbReference>
<dbReference type="InterPro" id="IPR013766">
    <property type="entry name" value="Thioredoxin_domain"/>
</dbReference>
<name>A0A2V4A0S1_9BACT</name>
<organism evidence="2 3">
    <name type="scientific">Marinifilum breve</name>
    <dbReference type="NCBI Taxonomy" id="2184082"/>
    <lineage>
        <taxon>Bacteria</taxon>
        <taxon>Pseudomonadati</taxon>
        <taxon>Bacteroidota</taxon>
        <taxon>Bacteroidia</taxon>
        <taxon>Marinilabiliales</taxon>
        <taxon>Marinifilaceae</taxon>
    </lineage>
</organism>
<dbReference type="InterPro" id="IPR050553">
    <property type="entry name" value="Thioredoxin_ResA/DsbE_sf"/>
</dbReference>
<feature type="domain" description="Thioredoxin" evidence="1">
    <location>
        <begin position="250"/>
        <end position="395"/>
    </location>
</feature>
<evidence type="ECO:0000313" key="3">
    <source>
        <dbReference type="Proteomes" id="UP000248079"/>
    </source>
</evidence>
<dbReference type="InterPro" id="IPR000866">
    <property type="entry name" value="AhpC/TSA"/>
</dbReference>
<evidence type="ECO:0000259" key="1">
    <source>
        <dbReference type="PROSITE" id="PS51352"/>
    </source>
</evidence>
<accession>A0A2V4A0S1</accession>
<dbReference type="InterPro" id="IPR036249">
    <property type="entry name" value="Thioredoxin-like_sf"/>
</dbReference>
<dbReference type="AlphaFoldDB" id="A0A2V4A0S1"/>
<dbReference type="PROSITE" id="PS51257">
    <property type="entry name" value="PROKAR_LIPOPROTEIN"/>
    <property type="match status" value="1"/>
</dbReference>
<evidence type="ECO:0000313" key="2">
    <source>
        <dbReference type="EMBL" id="PXY02329.1"/>
    </source>
</evidence>
<dbReference type="GO" id="GO:0016491">
    <property type="term" value="F:oxidoreductase activity"/>
    <property type="evidence" value="ECO:0007669"/>
    <property type="project" value="InterPro"/>
</dbReference>
<sequence>MKSCTKHCRQKKTFMKQIWVFFLILGTSSCTVSHEQVLEETKNNLTSEKGMAYDINQILIQGNPSTADTTIVHTTTHAIFEYNKQDSLINFKYSIEDQYTHPIFQVSVKSKSYYDWHKHVKVLESELKNMKKETCHQEIEASTLERDTRGHISTVLKIINKDEFKFKAVNDTIFKDKKCICIKAISEEDISHHLIIDKEMHLPVRLQIIESFTQPFINEYNYYNFREILDFKEASFESVMPYNEFDAKPLTVGDVIPEWSLKYVDNKKISTSDFKGKSTILFLSAINCGWCQKAIPSISRIQQKYRENDSIQTFVFYPLDTKEKLESYIQVKKIDFPIIYNPGENNKERIRMLNRLKFSYPTTIILNCNNEIVWYKTGYGDGFEELIEKSIQKYL</sequence>
<dbReference type="Pfam" id="PF00578">
    <property type="entry name" value="AhpC-TSA"/>
    <property type="match status" value="1"/>
</dbReference>
<dbReference type="PROSITE" id="PS51352">
    <property type="entry name" value="THIOREDOXIN_2"/>
    <property type="match status" value="1"/>
</dbReference>
<comment type="caution">
    <text evidence="2">The sequence shown here is derived from an EMBL/GenBank/DDBJ whole genome shotgun (WGS) entry which is preliminary data.</text>
</comment>
<dbReference type="OrthoDB" id="1099669at2"/>
<dbReference type="CDD" id="cd02966">
    <property type="entry name" value="TlpA_like_family"/>
    <property type="match status" value="1"/>
</dbReference>
<protein>
    <recommendedName>
        <fullName evidence="1">Thioredoxin domain-containing protein</fullName>
    </recommendedName>
</protein>